<evidence type="ECO:0000313" key="4">
    <source>
        <dbReference type="EMBL" id="RYP85096.1"/>
    </source>
</evidence>
<dbReference type="Proteomes" id="UP000295198">
    <property type="component" value="Unassembled WGS sequence"/>
</dbReference>
<dbReference type="PANTHER" id="PTHR44591">
    <property type="entry name" value="STRESS RESPONSE REGULATOR PROTEIN 1"/>
    <property type="match status" value="1"/>
</dbReference>
<sequence length="119" mass="12722">MAWSLLIVDDHPDFRRAARELLSSPDFVVVGEATGAMDAIRLATALEPELVLLDIRLPDGDGFAVAESLAGLEARPAVVLTSSHDATVFQDRLASAPVRGFVPKVDISVDRLVELLGES</sequence>
<dbReference type="Pfam" id="PF00072">
    <property type="entry name" value="Response_reg"/>
    <property type="match status" value="1"/>
</dbReference>
<feature type="modified residue" description="4-aspartylphosphate" evidence="2">
    <location>
        <position position="54"/>
    </location>
</feature>
<dbReference type="InterPro" id="IPR058245">
    <property type="entry name" value="NreC/VraR/RcsB-like_REC"/>
</dbReference>
<gene>
    <name evidence="4" type="ORF">EKO23_14020</name>
</gene>
<dbReference type="GO" id="GO:0000160">
    <property type="term" value="P:phosphorelay signal transduction system"/>
    <property type="evidence" value="ECO:0007669"/>
    <property type="project" value="InterPro"/>
</dbReference>
<keyword evidence="5" id="KW-1185">Reference proteome</keyword>
<dbReference type="PROSITE" id="PS50110">
    <property type="entry name" value="RESPONSE_REGULATORY"/>
    <property type="match status" value="1"/>
</dbReference>
<dbReference type="AlphaFoldDB" id="A0A4Q4ZCQ6"/>
<dbReference type="InterPro" id="IPR011006">
    <property type="entry name" value="CheY-like_superfamily"/>
</dbReference>
<dbReference type="Gene3D" id="3.40.50.2300">
    <property type="match status" value="1"/>
</dbReference>
<protein>
    <submittedName>
        <fullName evidence="4">Response regulator</fullName>
    </submittedName>
</protein>
<comment type="caution">
    <text evidence="4">The sequence shown here is derived from an EMBL/GenBank/DDBJ whole genome shotgun (WGS) entry which is preliminary data.</text>
</comment>
<proteinExistence type="predicted"/>
<dbReference type="InterPro" id="IPR050595">
    <property type="entry name" value="Bact_response_regulator"/>
</dbReference>
<dbReference type="OrthoDB" id="7352332at2"/>
<dbReference type="InterPro" id="IPR001789">
    <property type="entry name" value="Sig_transdc_resp-reg_receiver"/>
</dbReference>
<dbReference type="SMART" id="SM00448">
    <property type="entry name" value="REC"/>
    <property type="match status" value="1"/>
</dbReference>
<evidence type="ECO:0000259" key="3">
    <source>
        <dbReference type="PROSITE" id="PS50110"/>
    </source>
</evidence>
<organism evidence="4 5">
    <name type="scientific">Nocardioides guangzhouensis</name>
    <dbReference type="NCBI Taxonomy" id="2497878"/>
    <lineage>
        <taxon>Bacteria</taxon>
        <taxon>Bacillati</taxon>
        <taxon>Actinomycetota</taxon>
        <taxon>Actinomycetes</taxon>
        <taxon>Propionibacteriales</taxon>
        <taxon>Nocardioidaceae</taxon>
        <taxon>Nocardioides</taxon>
    </lineage>
</organism>
<keyword evidence="1 2" id="KW-0597">Phosphoprotein</keyword>
<accession>A0A4Q4ZCQ6</accession>
<dbReference type="CDD" id="cd17535">
    <property type="entry name" value="REC_NarL-like"/>
    <property type="match status" value="1"/>
</dbReference>
<dbReference type="SUPFAM" id="SSF52172">
    <property type="entry name" value="CheY-like"/>
    <property type="match status" value="1"/>
</dbReference>
<dbReference type="RefSeq" id="WP_134718323.1">
    <property type="nucleotide sequence ID" value="NZ_SDKM01000019.1"/>
</dbReference>
<feature type="domain" description="Response regulatory" evidence="3">
    <location>
        <begin position="4"/>
        <end position="119"/>
    </location>
</feature>
<evidence type="ECO:0000313" key="5">
    <source>
        <dbReference type="Proteomes" id="UP000295198"/>
    </source>
</evidence>
<dbReference type="PANTHER" id="PTHR44591:SF3">
    <property type="entry name" value="RESPONSE REGULATORY DOMAIN-CONTAINING PROTEIN"/>
    <property type="match status" value="1"/>
</dbReference>
<evidence type="ECO:0000256" key="1">
    <source>
        <dbReference type="ARBA" id="ARBA00022553"/>
    </source>
</evidence>
<reference evidence="4 5" key="1">
    <citation type="submission" date="2019-01" db="EMBL/GenBank/DDBJ databases">
        <title>Nocardioides guangzhouensis sp. nov., an actinobacterium isolated from soil.</title>
        <authorList>
            <person name="Fu Y."/>
            <person name="Cai Y."/>
            <person name="Lin Z."/>
            <person name="Chen P."/>
        </authorList>
    </citation>
    <scope>NUCLEOTIDE SEQUENCE [LARGE SCALE GENOMIC DNA]</scope>
    <source>
        <strain evidence="4 5">130</strain>
    </source>
</reference>
<name>A0A4Q4ZCQ6_9ACTN</name>
<evidence type="ECO:0000256" key="2">
    <source>
        <dbReference type="PROSITE-ProRule" id="PRU00169"/>
    </source>
</evidence>
<dbReference type="EMBL" id="SDKM01000019">
    <property type="protein sequence ID" value="RYP85096.1"/>
    <property type="molecule type" value="Genomic_DNA"/>
</dbReference>